<keyword evidence="3 7" id="KW-0545">Nucleotide biosynthesis</keyword>
<keyword evidence="4 7" id="KW-0547">Nucleotide-binding</keyword>
<evidence type="ECO:0000259" key="8">
    <source>
        <dbReference type="Pfam" id="PF02223"/>
    </source>
</evidence>
<dbReference type="Proteomes" id="UP000612362">
    <property type="component" value="Unassembled WGS sequence"/>
</dbReference>
<sequence>MTRPHCYGIDTLDLQVVEEFLPGRLIVLEGTDGVGRTTQIQLLRPWLESLGYAVIDTEMTHSILAGEGIKEAKAGHALGPITMQLFYATDFVDRLEQQVLPALRAGFIVLIDRYIYTLMARALVRGADAGWLKSIYGLALKPDAIFYLHLGIEDLIPRVLQRGGFNYWESGMDMRLGPDLYESFVIYQKRILHEFEQMSRVYQFHVIDARLQVEEICALLKHEIHSLLANN</sequence>
<comment type="caution">
    <text evidence="7">Lacks conserved residue(s) required for the propagation of feature annotation.</text>
</comment>
<feature type="domain" description="Thymidylate kinase-like" evidence="8">
    <location>
        <begin position="28"/>
        <end position="215"/>
    </location>
</feature>
<dbReference type="PANTHER" id="PTHR10344">
    <property type="entry name" value="THYMIDYLATE KINASE"/>
    <property type="match status" value="1"/>
</dbReference>
<comment type="similarity">
    <text evidence="1 7">Belongs to the thymidylate kinase family.</text>
</comment>
<dbReference type="InterPro" id="IPR039430">
    <property type="entry name" value="Thymidylate_kin-like_dom"/>
</dbReference>
<dbReference type="Gene3D" id="3.40.50.300">
    <property type="entry name" value="P-loop containing nucleotide triphosphate hydrolases"/>
    <property type="match status" value="1"/>
</dbReference>
<evidence type="ECO:0000256" key="2">
    <source>
        <dbReference type="ARBA" id="ARBA00022679"/>
    </source>
</evidence>
<evidence type="ECO:0000256" key="6">
    <source>
        <dbReference type="ARBA" id="ARBA00022840"/>
    </source>
</evidence>
<gene>
    <name evidence="7" type="primary">tmk</name>
    <name evidence="9" type="ORF">KSX_23370</name>
</gene>
<protein>
    <recommendedName>
        <fullName evidence="7">Thymidylate kinase</fullName>
        <ecNumber evidence="7">2.7.4.9</ecNumber>
    </recommendedName>
    <alternativeName>
        <fullName evidence="7">dTMP kinase</fullName>
    </alternativeName>
</protein>
<dbReference type="HAMAP" id="MF_00165">
    <property type="entry name" value="Thymidylate_kinase"/>
    <property type="match status" value="1"/>
</dbReference>
<accession>A0A8J3HUU3</accession>
<dbReference type="EMBL" id="BNJF01000001">
    <property type="protein sequence ID" value="GHO44174.1"/>
    <property type="molecule type" value="Genomic_DNA"/>
</dbReference>
<dbReference type="GO" id="GO:0006235">
    <property type="term" value="P:dTTP biosynthetic process"/>
    <property type="evidence" value="ECO:0007669"/>
    <property type="project" value="UniProtKB-UniRule"/>
</dbReference>
<evidence type="ECO:0000256" key="1">
    <source>
        <dbReference type="ARBA" id="ARBA00009776"/>
    </source>
</evidence>
<dbReference type="GO" id="GO:0005524">
    <property type="term" value="F:ATP binding"/>
    <property type="evidence" value="ECO:0007669"/>
    <property type="project" value="UniProtKB-UniRule"/>
</dbReference>
<dbReference type="InterPro" id="IPR027417">
    <property type="entry name" value="P-loop_NTPase"/>
</dbReference>
<dbReference type="CDD" id="cd01672">
    <property type="entry name" value="TMPK"/>
    <property type="match status" value="1"/>
</dbReference>
<keyword evidence="2 7" id="KW-0808">Transferase</keyword>
<proteinExistence type="inferred from homology"/>
<dbReference type="EC" id="2.7.4.9" evidence="7"/>
<dbReference type="PANTHER" id="PTHR10344:SF1">
    <property type="entry name" value="THYMIDYLATE KINASE"/>
    <property type="match status" value="1"/>
</dbReference>
<evidence type="ECO:0000256" key="4">
    <source>
        <dbReference type="ARBA" id="ARBA00022741"/>
    </source>
</evidence>
<dbReference type="GO" id="GO:0004798">
    <property type="term" value="F:dTMP kinase activity"/>
    <property type="evidence" value="ECO:0007669"/>
    <property type="project" value="UniProtKB-UniRule"/>
</dbReference>
<evidence type="ECO:0000256" key="7">
    <source>
        <dbReference type="HAMAP-Rule" id="MF_00165"/>
    </source>
</evidence>
<comment type="caution">
    <text evidence="9">The sequence shown here is derived from an EMBL/GenBank/DDBJ whole genome shotgun (WGS) entry which is preliminary data.</text>
</comment>
<comment type="catalytic activity">
    <reaction evidence="7">
        <text>dTMP + ATP = dTDP + ADP</text>
        <dbReference type="Rhea" id="RHEA:13517"/>
        <dbReference type="ChEBI" id="CHEBI:30616"/>
        <dbReference type="ChEBI" id="CHEBI:58369"/>
        <dbReference type="ChEBI" id="CHEBI:63528"/>
        <dbReference type="ChEBI" id="CHEBI:456216"/>
        <dbReference type="EC" id="2.7.4.9"/>
    </reaction>
</comment>
<dbReference type="RefSeq" id="WP_220193589.1">
    <property type="nucleotide sequence ID" value="NZ_BNJF01000001.1"/>
</dbReference>
<name>A0A8J3HUU3_9CHLR</name>
<dbReference type="Pfam" id="PF02223">
    <property type="entry name" value="Thymidylate_kin"/>
    <property type="match status" value="1"/>
</dbReference>
<dbReference type="AlphaFoldDB" id="A0A8J3HUU3"/>
<comment type="function">
    <text evidence="7">Phosphorylation of dTMP to form dTDP in both de novo and salvage pathways of dTTP synthesis.</text>
</comment>
<keyword evidence="10" id="KW-1185">Reference proteome</keyword>
<dbReference type="InterPro" id="IPR018094">
    <property type="entry name" value="Thymidylate_kinase"/>
</dbReference>
<evidence type="ECO:0000313" key="9">
    <source>
        <dbReference type="EMBL" id="GHO44174.1"/>
    </source>
</evidence>
<dbReference type="GO" id="GO:0006227">
    <property type="term" value="P:dUDP biosynthetic process"/>
    <property type="evidence" value="ECO:0007669"/>
    <property type="project" value="TreeGrafter"/>
</dbReference>
<keyword evidence="5 7" id="KW-0418">Kinase</keyword>
<keyword evidence="6 7" id="KW-0067">ATP-binding</keyword>
<reference evidence="9" key="1">
    <citation type="submission" date="2020-10" db="EMBL/GenBank/DDBJ databases">
        <title>Taxonomic study of unclassified bacteria belonging to the class Ktedonobacteria.</title>
        <authorList>
            <person name="Yabe S."/>
            <person name="Wang C.M."/>
            <person name="Zheng Y."/>
            <person name="Sakai Y."/>
            <person name="Cavaletti L."/>
            <person name="Monciardini P."/>
            <person name="Donadio S."/>
        </authorList>
    </citation>
    <scope>NUCLEOTIDE SEQUENCE</scope>
    <source>
        <strain evidence="9">SOSP1-1</strain>
    </source>
</reference>
<dbReference type="GO" id="GO:0006233">
    <property type="term" value="P:dTDP biosynthetic process"/>
    <property type="evidence" value="ECO:0007669"/>
    <property type="project" value="InterPro"/>
</dbReference>
<organism evidence="9 10">
    <name type="scientific">Ktedonospora formicarum</name>
    <dbReference type="NCBI Taxonomy" id="2778364"/>
    <lineage>
        <taxon>Bacteria</taxon>
        <taxon>Bacillati</taxon>
        <taxon>Chloroflexota</taxon>
        <taxon>Ktedonobacteria</taxon>
        <taxon>Ktedonobacterales</taxon>
        <taxon>Ktedonobacteraceae</taxon>
        <taxon>Ktedonospora</taxon>
    </lineage>
</organism>
<dbReference type="SUPFAM" id="SSF52540">
    <property type="entry name" value="P-loop containing nucleoside triphosphate hydrolases"/>
    <property type="match status" value="1"/>
</dbReference>
<evidence type="ECO:0000256" key="3">
    <source>
        <dbReference type="ARBA" id="ARBA00022727"/>
    </source>
</evidence>
<evidence type="ECO:0000313" key="10">
    <source>
        <dbReference type="Proteomes" id="UP000612362"/>
    </source>
</evidence>
<evidence type="ECO:0000256" key="5">
    <source>
        <dbReference type="ARBA" id="ARBA00022777"/>
    </source>
</evidence>
<dbReference type="GO" id="GO:0005737">
    <property type="term" value="C:cytoplasm"/>
    <property type="evidence" value="ECO:0007669"/>
    <property type="project" value="TreeGrafter"/>
</dbReference>